<organism evidence="1 2">
    <name type="scientific">Acropora cervicornis</name>
    <name type="common">Staghorn coral</name>
    <dbReference type="NCBI Taxonomy" id="6130"/>
    <lineage>
        <taxon>Eukaryota</taxon>
        <taxon>Metazoa</taxon>
        <taxon>Cnidaria</taxon>
        <taxon>Anthozoa</taxon>
        <taxon>Hexacorallia</taxon>
        <taxon>Scleractinia</taxon>
        <taxon>Astrocoeniina</taxon>
        <taxon>Acroporidae</taxon>
        <taxon>Acropora</taxon>
    </lineage>
</organism>
<evidence type="ECO:0000313" key="2">
    <source>
        <dbReference type="Proteomes" id="UP001249851"/>
    </source>
</evidence>
<reference evidence="1" key="2">
    <citation type="journal article" date="2023" name="Science">
        <title>Genomic signatures of disease resistance in endangered staghorn corals.</title>
        <authorList>
            <person name="Vollmer S.V."/>
            <person name="Selwyn J.D."/>
            <person name="Despard B.A."/>
            <person name="Roesel C.L."/>
        </authorList>
    </citation>
    <scope>NUCLEOTIDE SEQUENCE</scope>
    <source>
        <strain evidence="1">K2</strain>
    </source>
</reference>
<sequence length="434" mass="47183">MAAYERHMWQSGQALDLWGGTSGIPCPDTYPKGSIGYIGRFMPQLKAKDPDFKASLEEQTVKFHQFAAHTPWQGSLTWKRPLNSVAAELSPEKSCGREKTSLTITLAVAADGKKLPPAVILKGVQTPSDLAVTDSKSCGSAVAAGEEFVLCSPDGSAIIPGGLTTGLHFTGAGNLAQLFGFVHCAIPRCLVAENTVVDVKPSASVVSPTVESFPETSTEILESEEFNPPSNVSGELFKKSPMAILDLEEFNPPMEPEPCLSAEPANQSLTFNIVDGATEKGKRKLIDHWGYCYNIKKQRITTTDRQYSMRPKGNCCKATVIQRPGYRFELGKNGHNHPAPVSAIVAAKIKYLVKKKASKDFFEPASEVVNDIVLKELTDTPCPTLPHLDSLQRTAVTTTRPPTITHLYWKWPNLPSGTALDLPVDLQSLGRHSK</sequence>
<dbReference type="EMBL" id="JARQWQ010000064">
    <property type="protein sequence ID" value="KAK2555249.1"/>
    <property type="molecule type" value="Genomic_DNA"/>
</dbReference>
<gene>
    <name evidence="1" type="ORF">P5673_023232</name>
</gene>
<accession>A0AAD9Q636</accession>
<dbReference type="AlphaFoldDB" id="A0AAD9Q636"/>
<dbReference type="Proteomes" id="UP001249851">
    <property type="component" value="Unassembled WGS sequence"/>
</dbReference>
<dbReference type="PANTHER" id="PTHR20956:SF12">
    <property type="entry name" value="FLYWCH-TYPE DOMAIN-CONTAINING PROTEIN"/>
    <property type="match status" value="1"/>
</dbReference>
<protein>
    <recommendedName>
        <fullName evidence="3">FLYWCH-type domain-containing protein</fullName>
    </recommendedName>
</protein>
<comment type="caution">
    <text evidence="1">The sequence shown here is derived from an EMBL/GenBank/DDBJ whole genome shotgun (WGS) entry which is preliminary data.</text>
</comment>
<evidence type="ECO:0000313" key="1">
    <source>
        <dbReference type="EMBL" id="KAK2555249.1"/>
    </source>
</evidence>
<keyword evidence="2" id="KW-1185">Reference proteome</keyword>
<reference evidence="1" key="1">
    <citation type="journal article" date="2023" name="G3 (Bethesda)">
        <title>Whole genome assembly and annotation of the endangered Caribbean coral Acropora cervicornis.</title>
        <authorList>
            <person name="Selwyn J.D."/>
            <person name="Vollmer S.V."/>
        </authorList>
    </citation>
    <scope>NUCLEOTIDE SEQUENCE</scope>
    <source>
        <strain evidence="1">K2</strain>
    </source>
</reference>
<evidence type="ECO:0008006" key="3">
    <source>
        <dbReference type="Google" id="ProtNLM"/>
    </source>
</evidence>
<name>A0AAD9Q636_ACRCE</name>
<proteinExistence type="predicted"/>
<dbReference type="PANTHER" id="PTHR20956">
    <property type="entry name" value="HEH2P"/>
    <property type="match status" value="1"/>
</dbReference>